<accession>A0ABS8GV07</accession>
<sequence>MKSYKNFLAESENLLRFYKATLFTYEQTSLLIHLWKKDKTSFNTVGVEFNESDYYINRRKDLLKNEKNLSEIVYVRLISALELFLIDLIRDVFIATKEPFKKQDIKLEFTQAELLSLDSPSIIFNKVITKELRKLSSGGFNEIVKYYKRHFGIEFGNFSPGKKKMEEYHDRRHLLVHRLGKTDDQYRKRYNYDHPSITITEEYLQQSFKDFKGFAALINDQIKYKVNQLIYTKNRKPKIVEAKSRVVVMLKQGEQDYLKPSFEFWAGDEFTMLSSLTENRNKTDEKTLELIISGTEKQISSYKKVLQDGAKKGEIKLSRFKTKSNYQEPLKPVYLNEEMLKQIARELPKQPWETGIHKTIASKLGYSNKFVSVAIQLLIGKGIFKNQIDGNIIEPESKKKD</sequence>
<dbReference type="RefSeq" id="WP_228230837.1">
    <property type="nucleotide sequence ID" value="NZ_JAJGMW010000019.1"/>
</dbReference>
<evidence type="ECO:0000313" key="1">
    <source>
        <dbReference type="EMBL" id="MCC4213759.1"/>
    </source>
</evidence>
<proteinExistence type="predicted"/>
<gene>
    <name evidence="1" type="ORF">LLW17_13585</name>
</gene>
<protein>
    <submittedName>
        <fullName evidence="1">Uncharacterized protein</fullName>
    </submittedName>
</protein>
<reference evidence="1 2" key="1">
    <citation type="submission" date="2021-11" db="EMBL/GenBank/DDBJ databases">
        <title>Seasonal and diel survey of microbial diversity of the Tyrrhenian coast.</title>
        <authorList>
            <person name="Gattoni G."/>
            <person name="Corral P."/>
        </authorList>
    </citation>
    <scope>NUCLEOTIDE SEQUENCE [LARGE SCALE GENOMIC DNA]</scope>
    <source>
        <strain evidence="1 2">Mr9</strain>
    </source>
</reference>
<evidence type="ECO:0000313" key="2">
    <source>
        <dbReference type="Proteomes" id="UP001197770"/>
    </source>
</evidence>
<comment type="caution">
    <text evidence="1">The sequence shown here is derived from an EMBL/GenBank/DDBJ whole genome shotgun (WGS) entry which is preliminary data.</text>
</comment>
<dbReference type="Proteomes" id="UP001197770">
    <property type="component" value="Unassembled WGS sequence"/>
</dbReference>
<name>A0ABS8GV07_9FLAO</name>
<organism evidence="1 2">
    <name type="scientific">Leeuwenhoekiella parthenopeia</name>
    <dbReference type="NCBI Taxonomy" id="2890320"/>
    <lineage>
        <taxon>Bacteria</taxon>
        <taxon>Pseudomonadati</taxon>
        <taxon>Bacteroidota</taxon>
        <taxon>Flavobacteriia</taxon>
        <taxon>Flavobacteriales</taxon>
        <taxon>Flavobacteriaceae</taxon>
        <taxon>Leeuwenhoekiella</taxon>
    </lineage>
</organism>
<keyword evidence="2" id="KW-1185">Reference proteome</keyword>
<dbReference type="EMBL" id="JAJGMW010000019">
    <property type="protein sequence ID" value="MCC4213759.1"/>
    <property type="molecule type" value="Genomic_DNA"/>
</dbReference>